<dbReference type="RefSeq" id="WP_205761689.1">
    <property type="nucleotide sequence ID" value="NZ_JABDTL010000001.1"/>
</dbReference>
<proteinExistence type="predicted"/>
<name>A0A841GNJ1_9BACT</name>
<evidence type="ECO:0008006" key="3">
    <source>
        <dbReference type="Google" id="ProtNLM"/>
    </source>
</evidence>
<accession>A0A841GNJ1</accession>
<reference evidence="1 2" key="1">
    <citation type="submission" date="2020-08" db="EMBL/GenBank/DDBJ databases">
        <title>Genomic Encyclopedia of Type Strains, Phase IV (KMG-IV): sequencing the most valuable type-strain genomes for metagenomic binning, comparative biology and taxonomic classification.</title>
        <authorList>
            <person name="Goeker M."/>
        </authorList>
    </citation>
    <scope>NUCLEOTIDE SEQUENCE [LARGE SCALE GENOMIC DNA]</scope>
    <source>
        <strain evidence="1 2">DSM 29007</strain>
    </source>
</reference>
<evidence type="ECO:0000313" key="2">
    <source>
        <dbReference type="Proteomes" id="UP000582837"/>
    </source>
</evidence>
<dbReference type="CDD" id="cd00882">
    <property type="entry name" value="Ras_like_GTPase"/>
    <property type="match status" value="1"/>
</dbReference>
<keyword evidence="2" id="KW-1185">Reference proteome</keyword>
<dbReference type="Proteomes" id="UP000582837">
    <property type="component" value="Unassembled WGS sequence"/>
</dbReference>
<dbReference type="PANTHER" id="PTHR42708">
    <property type="entry name" value="ATP/GTP-BINDING PROTEIN-RELATED"/>
    <property type="match status" value="1"/>
</dbReference>
<protein>
    <recommendedName>
        <fullName evidence="3">Gliding-motility protein MglA</fullName>
    </recommendedName>
</protein>
<dbReference type="EMBL" id="JACHIA010000004">
    <property type="protein sequence ID" value="MBB6070391.1"/>
    <property type="molecule type" value="Genomic_DNA"/>
</dbReference>
<dbReference type="InterPro" id="IPR052705">
    <property type="entry name" value="Gliding_Motility_GTPase"/>
</dbReference>
<evidence type="ECO:0000313" key="1">
    <source>
        <dbReference type="EMBL" id="MBB6070391.1"/>
    </source>
</evidence>
<dbReference type="Gene3D" id="3.40.50.300">
    <property type="entry name" value="P-loop containing nucleotide triphosphate hydrolases"/>
    <property type="match status" value="1"/>
</dbReference>
<dbReference type="PANTHER" id="PTHR42708:SF1">
    <property type="entry name" value="GLIDING MOTILITY PROTEIN MGLA"/>
    <property type="match status" value="1"/>
</dbReference>
<dbReference type="AlphaFoldDB" id="A0A841GNJ1"/>
<comment type="caution">
    <text evidence="1">The sequence shown here is derived from an EMBL/GenBank/DDBJ whole genome shotgun (WGS) entry which is preliminary data.</text>
</comment>
<dbReference type="InterPro" id="IPR027417">
    <property type="entry name" value="P-loop_NTPase"/>
</dbReference>
<gene>
    <name evidence="1" type="ORF">HNQ61_002010</name>
</gene>
<sequence>MPNLIASRKQIAVRIVYVGPGVGGKTTNLRHVAAQFPEYRMAELATEGERTLGGDFLPVALGAEPIDGWTLKVSLSSVPGQIQYAESRASVLKAADVVVFVADSDPLRMDANRYALDDVARLLEGQGRDPAETRVVFQYNKRDLAGAVPVAELDAGLNPAGAPAVSAVAIDGIGVFETLHEALGLAMEEARRYLAEALPPRAATV</sequence>
<organism evidence="1 2">
    <name type="scientific">Longimicrobium terrae</name>
    <dbReference type="NCBI Taxonomy" id="1639882"/>
    <lineage>
        <taxon>Bacteria</taxon>
        <taxon>Pseudomonadati</taxon>
        <taxon>Gemmatimonadota</taxon>
        <taxon>Longimicrobiia</taxon>
        <taxon>Longimicrobiales</taxon>
        <taxon>Longimicrobiaceae</taxon>
        <taxon>Longimicrobium</taxon>
    </lineage>
</organism>
<dbReference type="SUPFAM" id="SSF52540">
    <property type="entry name" value="P-loop containing nucleoside triphosphate hydrolases"/>
    <property type="match status" value="1"/>
</dbReference>